<organism evidence="2 3">
    <name type="scientific">Pisum sativum</name>
    <name type="common">Garden pea</name>
    <name type="synonym">Lathyrus oleraceus</name>
    <dbReference type="NCBI Taxonomy" id="3888"/>
    <lineage>
        <taxon>Eukaryota</taxon>
        <taxon>Viridiplantae</taxon>
        <taxon>Streptophyta</taxon>
        <taxon>Embryophyta</taxon>
        <taxon>Tracheophyta</taxon>
        <taxon>Spermatophyta</taxon>
        <taxon>Magnoliopsida</taxon>
        <taxon>eudicotyledons</taxon>
        <taxon>Gunneridae</taxon>
        <taxon>Pentapetalae</taxon>
        <taxon>rosids</taxon>
        <taxon>fabids</taxon>
        <taxon>Fabales</taxon>
        <taxon>Fabaceae</taxon>
        <taxon>Papilionoideae</taxon>
        <taxon>50 kb inversion clade</taxon>
        <taxon>NPAAA clade</taxon>
        <taxon>Hologalegina</taxon>
        <taxon>IRL clade</taxon>
        <taxon>Fabeae</taxon>
        <taxon>Lathyrus</taxon>
    </lineage>
</organism>
<evidence type="ECO:0000313" key="3">
    <source>
        <dbReference type="Proteomes" id="UP001058974"/>
    </source>
</evidence>
<dbReference type="AlphaFoldDB" id="A0A9D4VU34"/>
<accession>A0A9D4VU34</accession>
<dbReference type="Proteomes" id="UP001058974">
    <property type="component" value="Chromosome 7"/>
</dbReference>
<dbReference type="Gramene" id="Psat07G0557400-T1">
    <property type="protein sequence ID" value="KAI5390313.1"/>
    <property type="gene ID" value="KIW84_075574"/>
</dbReference>
<evidence type="ECO:0000313" key="2">
    <source>
        <dbReference type="EMBL" id="KAI5390313.1"/>
    </source>
</evidence>
<keyword evidence="3" id="KW-1185">Reference proteome</keyword>
<proteinExistence type="predicted"/>
<protein>
    <recommendedName>
        <fullName evidence="4">CCHC-type domain-containing protein</fullName>
    </recommendedName>
</protein>
<evidence type="ECO:0000256" key="1">
    <source>
        <dbReference type="SAM" id="MobiDB-lite"/>
    </source>
</evidence>
<name>A0A9D4VU34_PEA</name>
<reference evidence="2 3" key="1">
    <citation type="journal article" date="2022" name="Nat. Genet.">
        <title>Improved pea reference genome and pan-genome highlight genomic features and evolutionary characteristics.</title>
        <authorList>
            <person name="Yang T."/>
            <person name="Liu R."/>
            <person name="Luo Y."/>
            <person name="Hu S."/>
            <person name="Wang D."/>
            <person name="Wang C."/>
            <person name="Pandey M.K."/>
            <person name="Ge S."/>
            <person name="Xu Q."/>
            <person name="Li N."/>
            <person name="Li G."/>
            <person name="Huang Y."/>
            <person name="Saxena R.K."/>
            <person name="Ji Y."/>
            <person name="Li M."/>
            <person name="Yan X."/>
            <person name="He Y."/>
            <person name="Liu Y."/>
            <person name="Wang X."/>
            <person name="Xiang C."/>
            <person name="Varshney R.K."/>
            <person name="Ding H."/>
            <person name="Gao S."/>
            <person name="Zong X."/>
        </authorList>
    </citation>
    <scope>NUCLEOTIDE SEQUENCE [LARGE SCALE GENOMIC DNA]</scope>
    <source>
        <strain evidence="2 3">cv. Zhongwan 6</strain>
    </source>
</reference>
<feature type="region of interest" description="Disordered" evidence="1">
    <location>
        <begin position="1"/>
        <end position="22"/>
    </location>
</feature>
<evidence type="ECO:0008006" key="4">
    <source>
        <dbReference type="Google" id="ProtNLM"/>
    </source>
</evidence>
<comment type="caution">
    <text evidence="2">The sequence shown here is derived from an EMBL/GenBank/DDBJ whole genome shotgun (WGS) entry which is preliminary data.</text>
</comment>
<sequence length="134" mass="14112">MDRGFATRSASAAGSNAGGKSEGVAAVGSGGLGVARSLGVVEKSCRVFDKNYYDGIAEFCNWEQTLSLIDRILALEVAVKERFKVESKWISGCGEVGHISPQCPKPKKENQSGGKVFALSGSETAADDRLIRGN</sequence>
<feature type="region of interest" description="Disordered" evidence="1">
    <location>
        <begin position="101"/>
        <end position="121"/>
    </location>
</feature>
<dbReference type="EMBL" id="JAMSHJ010000007">
    <property type="protein sequence ID" value="KAI5390313.1"/>
    <property type="molecule type" value="Genomic_DNA"/>
</dbReference>
<gene>
    <name evidence="2" type="ORF">KIW84_075574</name>
</gene>